<organism evidence="2">
    <name type="scientific">Spongospora subterranea</name>
    <dbReference type="NCBI Taxonomy" id="70186"/>
    <lineage>
        <taxon>Eukaryota</taxon>
        <taxon>Sar</taxon>
        <taxon>Rhizaria</taxon>
        <taxon>Endomyxa</taxon>
        <taxon>Phytomyxea</taxon>
        <taxon>Plasmodiophorida</taxon>
        <taxon>Plasmodiophoridae</taxon>
        <taxon>Spongospora</taxon>
    </lineage>
</organism>
<keyword evidence="1" id="KW-1133">Transmembrane helix</keyword>
<accession>A0A0H5QQ37</accession>
<feature type="non-terminal residue" evidence="2">
    <location>
        <position position="1"/>
    </location>
</feature>
<keyword evidence="1" id="KW-0812">Transmembrane</keyword>
<sequence>VRLSSLMWWLMFAISSVLAYRGASTLHSDSLNLAIVVEGLSGAVIITALYSVSSSESARDQSLFPLLIAVLILKLYLMFQAIRLSAAIRSLSRRQLDQIIRPAR</sequence>
<feature type="transmembrane region" description="Helical" evidence="1">
    <location>
        <begin position="30"/>
        <end position="51"/>
    </location>
</feature>
<dbReference type="EMBL" id="HACM01003295">
    <property type="protein sequence ID" value="CRZ03737.1"/>
    <property type="molecule type" value="Transcribed_RNA"/>
</dbReference>
<feature type="transmembrane region" description="Helical" evidence="1">
    <location>
        <begin position="63"/>
        <end position="84"/>
    </location>
</feature>
<reference evidence="2" key="1">
    <citation type="submission" date="2015-04" db="EMBL/GenBank/DDBJ databases">
        <title>The genome sequence of the plant pathogenic Rhizarian Plasmodiophora brassicae reveals insights in its biotrophic life cycle and the origin of chitin synthesis.</title>
        <authorList>
            <person name="Schwelm A."/>
            <person name="Fogelqvist J."/>
            <person name="Knaust A."/>
            <person name="Julke S."/>
            <person name="Lilja T."/>
            <person name="Dhandapani V."/>
            <person name="Bonilla-Rosso G."/>
            <person name="Karlsson M."/>
            <person name="Shevchenko A."/>
            <person name="Choi S.R."/>
            <person name="Kim H.G."/>
            <person name="Park J.Y."/>
            <person name="Lim Y.P."/>
            <person name="Ludwig-Muller J."/>
            <person name="Dixelius C."/>
        </authorList>
    </citation>
    <scope>NUCLEOTIDE SEQUENCE</scope>
    <source>
        <tissue evidence="2">Potato root galls</tissue>
    </source>
</reference>
<keyword evidence="1" id="KW-0472">Membrane</keyword>
<evidence type="ECO:0000313" key="2">
    <source>
        <dbReference type="EMBL" id="CRZ03737.1"/>
    </source>
</evidence>
<dbReference type="AlphaFoldDB" id="A0A0H5QQ37"/>
<name>A0A0H5QQ37_9EUKA</name>
<proteinExistence type="predicted"/>
<evidence type="ECO:0000256" key="1">
    <source>
        <dbReference type="SAM" id="Phobius"/>
    </source>
</evidence>
<protein>
    <submittedName>
        <fullName evidence="2">Uncharacterized protein</fullName>
    </submittedName>
</protein>
<feature type="transmembrane region" description="Helical" evidence="1">
    <location>
        <begin position="6"/>
        <end position="23"/>
    </location>
</feature>